<feature type="domain" description="NADH:flavin oxidoreductase/NADH oxidase N-terminal" evidence="1">
    <location>
        <begin position="13"/>
        <end position="339"/>
    </location>
</feature>
<reference evidence="2 3" key="1">
    <citation type="submission" date="2023-11" db="EMBL/GenBank/DDBJ databases">
        <title>Plant-associative lifestyle of Vibrio porteresiae and its evolutionary dynamics.</title>
        <authorList>
            <person name="Rameshkumar N."/>
            <person name="Kirti K."/>
        </authorList>
    </citation>
    <scope>NUCLEOTIDE SEQUENCE [LARGE SCALE GENOMIC DNA]</scope>
    <source>
        <strain evidence="2 3">MSSRF30</strain>
    </source>
</reference>
<dbReference type="PANTHER" id="PTHR22893:SF91">
    <property type="entry name" value="NADPH DEHYDROGENASE 2-RELATED"/>
    <property type="match status" value="1"/>
</dbReference>
<evidence type="ECO:0000259" key="1">
    <source>
        <dbReference type="Pfam" id="PF00724"/>
    </source>
</evidence>
<accession>A0ABZ0QLH3</accession>
<dbReference type="Proteomes" id="UP001304071">
    <property type="component" value="Chromosome 2"/>
</dbReference>
<dbReference type="Pfam" id="PF00724">
    <property type="entry name" value="Oxidored_FMN"/>
    <property type="match status" value="1"/>
</dbReference>
<name>A0ABZ0QLH3_9VIBR</name>
<dbReference type="CDD" id="cd02933">
    <property type="entry name" value="OYE_like_FMN"/>
    <property type="match status" value="1"/>
</dbReference>
<dbReference type="SUPFAM" id="SSF51395">
    <property type="entry name" value="FMN-linked oxidoreductases"/>
    <property type="match status" value="1"/>
</dbReference>
<evidence type="ECO:0000313" key="3">
    <source>
        <dbReference type="Proteomes" id="UP001304071"/>
    </source>
</evidence>
<keyword evidence="3" id="KW-1185">Reference proteome</keyword>
<dbReference type="InterPro" id="IPR001155">
    <property type="entry name" value="OxRdtase_FMN_N"/>
</dbReference>
<evidence type="ECO:0000313" key="2">
    <source>
        <dbReference type="EMBL" id="WPC76896.1"/>
    </source>
</evidence>
<dbReference type="InterPro" id="IPR013785">
    <property type="entry name" value="Aldolase_TIM"/>
</dbReference>
<proteinExistence type="predicted"/>
<organism evidence="2 3">
    <name type="scientific">Vibrio porteresiae DSM 19223</name>
    <dbReference type="NCBI Taxonomy" id="1123496"/>
    <lineage>
        <taxon>Bacteria</taxon>
        <taxon>Pseudomonadati</taxon>
        <taxon>Pseudomonadota</taxon>
        <taxon>Gammaproteobacteria</taxon>
        <taxon>Vibrionales</taxon>
        <taxon>Vibrionaceae</taxon>
        <taxon>Vibrio</taxon>
    </lineage>
</organism>
<dbReference type="Gene3D" id="3.20.20.70">
    <property type="entry name" value="Aldolase class I"/>
    <property type="match status" value="1"/>
</dbReference>
<dbReference type="PANTHER" id="PTHR22893">
    <property type="entry name" value="NADH OXIDOREDUCTASE-RELATED"/>
    <property type="match status" value="1"/>
</dbReference>
<dbReference type="EMBL" id="CP138204">
    <property type="protein sequence ID" value="WPC76896.1"/>
    <property type="molecule type" value="Genomic_DNA"/>
</dbReference>
<dbReference type="InterPro" id="IPR045247">
    <property type="entry name" value="Oye-like"/>
</dbReference>
<sequence>MTVLFDDYILSGKPLKNRAVVAPMTSARAPGNVPNETTVRYYAQRADAGLIVTEGTPISQQGCGFVDCPGIWNQPQIEAWRKVTQQVHDLGSVIFTQIWHVGRISHVSLQPNGQAPVSSTATQAIHSKAFGYDKQGQPGFVTASKPHQLTTEEVQAIVNEFAQAAENAMAAGFDGVEIHGANGYLVEQFINGAVNDRQDQYGSESIDNRVRFALEVVDACIARIGADKVGIRLSPFGRLHELGDFPQEAETFLHLATELDKRQIAYVHIMDQASRGAPAMPEGFLARFRRAFTGPLILAGGLDLAKANQLLDSGVIDLAAFGASYIANPDLVERYRHGWPIAIPNQDLYYGGDEHGYTDYPTYSGPQS</sequence>
<protein>
    <submittedName>
        <fullName evidence="2">Alkene reductase</fullName>
    </submittedName>
</protein>
<dbReference type="RefSeq" id="WP_261897290.1">
    <property type="nucleotide sequence ID" value="NZ_AP024896.1"/>
</dbReference>
<gene>
    <name evidence="2" type="ORF">R8Z52_20435</name>
</gene>